<accession>A0ABN3REI0</accession>
<comment type="pathway">
    <text evidence="2 9">Amine and polyamine biosynthesis; ectoine biosynthesis; L-ectoine from L-aspartate 4-semialdehyde: step 2/3.</text>
</comment>
<comment type="catalytic activity">
    <reaction evidence="8 9">
        <text>L-2,4-diaminobutanoate + acetyl-CoA = (2S)-4-acetamido-2-aminobutanoate + CoA + H(+)</text>
        <dbReference type="Rhea" id="RHEA:16901"/>
        <dbReference type="ChEBI" id="CHEBI:15378"/>
        <dbReference type="ChEBI" id="CHEBI:57287"/>
        <dbReference type="ChEBI" id="CHEBI:57288"/>
        <dbReference type="ChEBI" id="CHEBI:58761"/>
        <dbReference type="ChEBI" id="CHEBI:58929"/>
        <dbReference type="EC" id="2.3.1.178"/>
    </reaction>
</comment>
<evidence type="ECO:0000256" key="1">
    <source>
        <dbReference type="ARBA" id="ARBA00003741"/>
    </source>
</evidence>
<dbReference type="InterPro" id="IPR012772">
    <property type="entry name" value="Ectoine_EctA"/>
</dbReference>
<comment type="function">
    <text evidence="1 9">Catalyzes the acetylation of L-2,4-diaminobutyrate (DABA) to gamma-N-acetyl-alpha,gamma-diaminobutyric acid (ADABA) with acetyl coenzyme A.</text>
</comment>
<evidence type="ECO:0000256" key="5">
    <source>
        <dbReference type="ARBA" id="ARBA00017935"/>
    </source>
</evidence>
<dbReference type="EC" id="2.3.1.178" evidence="4 9"/>
<evidence type="ECO:0000256" key="3">
    <source>
        <dbReference type="ARBA" id="ARBA00010712"/>
    </source>
</evidence>
<evidence type="ECO:0000313" key="12">
    <source>
        <dbReference type="Proteomes" id="UP001500994"/>
    </source>
</evidence>
<dbReference type="NCBIfam" id="TIGR02406">
    <property type="entry name" value="ectoine_EctA"/>
    <property type="match status" value="1"/>
</dbReference>
<dbReference type="PROSITE" id="PS51186">
    <property type="entry name" value="GNAT"/>
    <property type="match status" value="1"/>
</dbReference>
<reference evidence="11 12" key="1">
    <citation type="journal article" date="2019" name="Int. J. Syst. Evol. Microbiol.">
        <title>The Global Catalogue of Microorganisms (GCM) 10K type strain sequencing project: providing services to taxonomists for standard genome sequencing and annotation.</title>
        <authorList>
            <consortium name="The Broad Institute Genomics Platform"/>
            <consortium name="The Broad Institute Genome Sequencing Center for Infectious Disease"/>
            <person name="Wu L."/>
            <person name="Ma J."/>
        </authorList>
    </citation>
    <scope>NUCLEOTIDE SEQUENCE [LARGE SCALE GENOMIC DNA]</scope>
    <source>
        <strain evidence="11 12">JCM 16374</strain>
    </source>
</reference>
<dbReference type="Pfam" id="PF00583">
    <property type="entry name" value="Acetyltransf_1"/>
    <property type="match status" value="1"/>
</dbReference>
<gene>
    <name evidence="11" type="primary">ectA_2</name>
    <name evidence="9" type="synonym">ectA</name>
    <name evidence="11" type="ORF">GCM10009864_12080</name>
</gene>
<comment type="similarity">
    <text evidence="3 9">Belongs to the acetyltransferase family. EctA subfamily.</text>
</comment>
<dbReference type="EMBL" id="BAAARK010000002">
    <property type="protein sequence ID" value="GAA2649962.1"/>
    <property type="molecule type" value="Genomic_DNA"/>
</dbReference>
<keyword evidence="12" id="KW-1185">Reference proteome</keyword>
<dbReference type="CDD" id="cd04301">
    <property type="entry name" value="NAT_SF"/>
    <property type="match status" value="1"/>
</dbReference>
<evidence type="ECO:0000313" key="11">
    <source>
        <dbReference type="EMBL" id="GAA2649962.1"/>
    </source>
</evidence>
<evidence type="ECO:0000256" key="4">
    <source>
        <dbReference type="ARBA" id="ARBA00012355"/>
    </source>
</evidence>
<dbReference type="Gene3D" id="3.40.630.30">
    <property type="match status" value="1"/>
</dbReference>
<proteinExistence type="inferred from homology"/>
<dbReference type="RefSeq" id="WP_344573879.1">
    <property type="nucleotide sequence ID" value="NZ_BAAARK010000002.1"/>
</dbReference>
<evidence type="ECO:0000256" key="7">
    <source>
        <dbReference type="ARBA" id="ARBA00023315"/>
    </source>
</evidence>
<comment type="caution">
    <text evidence="11">The sequence shown here is derived from an EMBL/GenBank/DDBJ whole genome shotgun (WGS) entry which is preliminary data.</text>
</comment>
<dbReference type="SUPFAM" id="SSF55729">
    <property type="entry name" value="Acyl-CoA N-acyltransferases (Nat)"/>
    <property type="match status" value="1"/>
</dbReference>
<evidence type="ECO:0000259" key="10">
    <source>
        <dbReference type="PROSITE" id="PS51186"/>
    </source>
</evidence>
<dbReference type="InterPro" id="IPR016181">
    <property type="entry name" value="Acyl_CoA_acyltransferase"/>
</dbReference>
<organism evidence="11 12">
    <name type="scientific">Streptomyces lunalinharesii</name>
    <dbReference type="NCBI Taxonomy" id="333384"/>
    <lineage>
        <taxon>Bacteria</taxon>
        <taxon>Bacillati</taxon>
        <taxon>Actinomycetota</taxon>
        <taxon>Actinomycetes</taxon>
        <taxon>Kitasatosporales</taxon>
        <taxon>Streptomycetaceae</taxon>
        <taxon>Streptomyces</taxon>
    </lineage>
</organism>
<evidence type="ECO:0000256" key="2">
    <source>
        <dbReference type="ARBA" id="ARBA00004978"/>
    </source>
</evidence>
<keyword evidence="6 9" id="KW-0808">Transferase</keyword>
<dbReference type="Proteomes" id="UP001500994">
    <property type="component" value="Unassembled WGS sequence"/>
</dbReference>
<keyword evidence="7 9" id="KW-0012">Acyltransferase</keyword>
<evidence type="ECO:0000256" key="6">
    <source>
        <dbReference type="ARBA" id="ARBA00022679"/>
    </source>
</evidence>
<name>A0ABN3REI0_9ACTN</name>
<protein>
    <recommendedName>
        <fullName evidence="5 9">L-2,4-diaminobutyric acid acetyltransferase</fullName>
        <shortName evidence="9">DABA acetyltransferase</shortName>
        <ecNumber evidence="4 9">2.3.1.178</ecNumber>
    </recommendedName>
</protein>
<dbReference type="InterPro" id="IPR000182">
    <property type="entry name" value="GNAT_dom"/>
</dbReference>
<feature type="domain" description="N-acetyltransferase" evidence="10">
    <location>
        <begin position="18"/>
        <end position="167"/>
    </location>
</feature>
<evidence type="ECO:0000256" key="9">
    <source>
        <dbReference type="RuleBase" id="RU365045"/>
    </source>
</evidence>
<evidence type="ECO:0000256" key="8">
    <source>
        <dbReference type="ARBA" id="ARBA00048924"/>
    </source>
</evidence>
<sequence length="172" mass="19206">MPRTPAIDIPAPAPLTALTLQQPCPTDATAMWRLVRDARDLDTNSPHFYRLWCRDFAATSVVARDKATLCGFVTGFTRPAQPDTLFMWQAAVAPRWQNIGLARHLLDALAADQYRFVECTVTPDNTASERCVRAFAHKRGAPVRRQPLFSADHFPVPGHAPEVLYRVGPLTR</sequence>